<protein>
    <submittedName>
        <fullName evidence="2">Uncharacterized protein</fullName>
    </submittedName>
</protein>
<organism evidence="2 3">
    <name type="scientific">Trifolium subterraneum</name>
    <name type="common">Subterranean clover</name>
    <dbReference type="NCBI Taxonomy" id="3900"/>
    <lineage>
        <taxon>Eukaryota</taxon>
        <taxon>Viridiplantae</taxon>
        <taxon>Streptophyta</taxon>
        <taxon>Embryophyta</taxon>
        <taxon>Tracheophyta</taxon>
        <taxon>Spermatophyta</taxon>
        <taxon>Magnoliopsida</taxon>
        <taxon>eudicotyledons</taxon>
        <taxon>Gunneridae</taxon>
        <taxon>Pentapetalae</taxon>
        <taxon>rosids</taxon>
        <taxon>fabids</taxon>
        <taxon>Fabales</taxon>
        <taxon>Fabaceae</taxon>
        <taxon>Papilionoideae</taxon>
        <taxon>50 kb inversion clade</taxon>
        <taxon>NPAAA clade</taxon>
        <taxon>Hologalegina</taxon>
        <taxon>IRL clade</taxon>
        <taxon>Trifolieae</taxon>
        <taxon>Trifolium</taxon>
    </lineage>
</organism>
<reference evidence="3" key="1">
    <citation type="journal article" date="2017" name="Front. Plant Sci.">
        <title>Climate Clever Clovers: New Paradigm to Reduce the Environmental Footprint of Ruminants by Breeding Low Methanogenic Forages Utilizing Haplotype Variation.</title>
        <authorList>
            <person name="Kaur P."/>
            <person name="Appels R."/>
            <person name="Bayer P.E."/>
            <person name="Keeble-Gagnere G."/>
            <person name="Wang J."/>
            <person name="Hirakawa H."/>
            <person name="Shirasawa K."/>
            <person name="Vercoe P."/>
            <person name="Stefanova K."/>
            <person name="Durmic Z."/>
            <person name="Nichols P."/>
            <person name="Revell C."/>
            <person name="Isobe S.N."/>
            <person name="Edwards D."/>
            <person name="Erskine W."/>
        </authorList>
    </citation>
    <scope>NUCLEOTIDE SEQUENCE [LARGE SCALE GENOMIC DNA]</scope>
    <source>
        <strain evidence="3">cv. Daliak</strain>
    </source>
</reference>
<keyword evidence="3" id="KW-1185">Reference proteome</keyword>
<evidence type="ECO:0000256" key="1">
    <source>
        <dbReference type="SAM" id="MobiDB-lite"/>
    </source>
</evidence>
<accession>A0A2Z6MQ02</accession>
<evidence type="ECO:0000313" key="2">
    <source>
        <dbReference type="EMBL" id="GAU34488.1"/>
    </source>
</evidence>
<evidence type="ECO:0000313" key="3">
    <source>
        <dbReference type="Proteomes" id="UP000242715"/>
    </source>
</evidence>
<name>A0A2Z6MQ02_TRISU</name>
<dbReference type="EMBL" id="DF973557">
    <property type="protein sequence ID" value="GAU34488.1"/>
    <property type="molecule type" value="Genomic_DNA"/>
</dbReference>
<dbReference type="PANTHER" id="PTHR46655:SF5">
    <property type="entry name" value="HISTONE-LYSINE N-METHYLTRANSFERASE ATXR3"/>
    <property type="match status" value="1"/>
</dbReference>
<feature type="region of interest" description="Disordered" evidence="1">
    <location>
        <begin position="15"/>
        <end position="49"/>
    </location>
</feature>
<gene>
    <name evidence="2" type="ORF">TSUD_388000</name>
</gene>
<dbReference type="Proteomes" id="UP000242715">
    <property type="component" value="Unassembled WGS sequence"/>
</dbReference>
<dbReference type="PANTHER" id="PTHR46655">
    <property type="entry name" value="HISTONE-LYSINE N-METHYLTRANSFERASE ATXR3"/>
    <property type="match status" value="1"/>
</dbReference>
<dbReference type="AlphaFoldDB" id="A0A2Z6MQ02"/>
<dbReference type="OrthoDB" id="1749364at2759"/>
<sequence>MYHLALEVHPFDSHLSFEDEKSDSDTTTKSESDHEVRSQIMVRKPRGDGCFSPEEELDFITDDREKYEVIDHYCIVADEEEVQRKMRVSLPDDYAEKMSAQKNGTEESDMELPEVKSFKPRKQLGNEVIEQEVYGIDPYTHNLLLDSMPEELDWSLQEKHLFIEDMLLRTLNTHVRSSTGTGNTPMS</sequence>
<feature type="compositionally biased region" description="Basic and acidic residues" evidence="1">
    <location>
        <begin position="15"/>
        <end position="37"/>
    </location>
</feature>
<proteinExistence type="predicted"/>